<dbReference type="CDD" id="cd01949">
    <property type="entry name" value="GGDEF"/>
    <property type="match status" value="1"/>
</dbReference>
<dbReference type="RefSeq" id="WP_188519458.1">
    <property type="nucleotide sequence ID" value="NZ_BMES01000002.1"/>
</dbReference>
<comment type="caution">
    <text evidence="4">The sequence shown here is derived from an EMBL/GenBank/DDBJ whole genome shotgun (WGS) entry which is preliminary data.</text>
</comment>
<dbReference type="Gene3D" id="3.30.70.270">
    <property type="match status" value="1"/>
</dbReference>
<dbReference type="SMART" id="SM00267">
    <property type="entry name" value="GGDEF"/>
    <property type="match status" value="1"/>
</dbReference>
<dbReference type="AlphaFoldDB" id="A0A917I9Q0"/>
<protein>
    <recommendedName>
        <fullName evidence="1">diguanylate cyclase</fullName>
        <ecNumber evidence="1">2.7.7.65</ecNumber>
    </recommendedName>
</protein>
<sequence length="180" mass="19654">MAELTRELAQAKSRISELEELAHVDELTGVLNRRGFIRELRRALSYTERYSVPVSLLLLDLDRFKQVNDQLGHPAGDAVLAKTAAVLASNLRASDTVARLGGDEFAVLLWHANQDIAAEKAAALKLILADSPAEWRGLEIPISASFGAHGLTVGQTVQDALQEADRALYAAKANRLAFRR</sequence>
<dbReference type="InterPro" id="IPR029787">
    <property type="entry name" value="Nucleotide_cyclase"/>
</dbReference>
<dbReference type="PANTHER" id="PTHR45138">
    <property type="entry name" value="REGULATORY COMPONENTS OF SENSORY TRANSDUCTION SYSTEM"/>
    <property type="match status" value="1"/>
</dbReference>
<dbReference type="InterPro" id="IPR043128">
    <property type="entry name" value="Rev_trsase/Diguanyl_cyclase"/>
</dbReference>
<evidence type="ECO:0000313" key="5">
    <source>
        <dbReference type="Proteomes" id="UP000603912"/>
    </source>
</evidence>
<dbReference type="InterPro" id="IPR050469">
    <property type="entry name" value="Diguanylate_Cyclase"/>
</dbReference>
<comment type="catalytic activity">
    <reaction evidence="2">
        <text>2 GTP = 3',3'-c-di-GMP + 2 diphosphate</text>
        <dbReference type="Rhea" id="RHEA:24898"/>
        <dbReference type="ChEBI" id="CHEBI:33019"/>
        <dbReference type="ChEBI" id="CHEBI:37565"/>
        <dbReference type="ChEBI" id="CHEBI:58805"/>
        <dbReference type="EC" id="2.7.7.65"/>
    </reaction>
</comment>
<proteinExistence type="predicted"/>
<evidence type="ECO:0000256" key="2">
    <source>
        <dbReference type="ARBA" id="ARBA00034247"/>
    </source>
</evidence>
<evidence type="ECO:0000259" key="3">
    <source>
        <dbReference type="PROSITE" id="PS50887"/>
    </source>
</evidence>
<accession>A0A917I9Q0</accession>
<dbReference type="PANTHER" id="PTHR45138:SF9">
    <property type="entry name" value="DIGUANYLATE CYCLASE DGCM-RELATED"/>
    <property type="match status" value="1"/>
</dbReference>
<dbReference type="GO" id="GO:0005886">
    <property type="term" value="C:plasma membrane"/>
    <property type="evidence" value="ECO:0007669"/>
    <property type="project" value="TreeGrafter"/>
</dbReference>
<keyword evidence="5" id="KW-1185">Reference proteome</keyword>
<dbReference type="SUPFAM" id="SSF55073">
    <property type="entry name" value="Nucleotide cyclase"/>
    <property type="match status" value="1"/>
</dbReference>
<reference evidence="4" key="1">
    <citation type="journal article" date="2014" name="Int. J. Syst. Evol. Microbiol.">
        <title>Complete genome sequence of Corynebacterium casei LMG S-19264T (=DSM 44701T), isolated from a smear-ripened cheese.</title>
        <authorList>
            <consortium name="US DOE Joint Genome Institute (JGI-PGF)"/>
            <person name="Walter F."/>
            <person name="Albersmeier A."/>
            <person name="Kalinowski J."/>
            <person name="Ruckert C."/>
        </authorList>
    </citation>
    <scope>NUCLEOTIDE SEQUENCE</scope>
    <source>
        <strain evidence="4">CGMCC 1.12214</strain>
    </source>
</reference>
<feature type="domain" description="GGDEF" evidence="3">
    <location>
        <begin position="52"/>
        <end position="180"/>
    </location>
</feature>
<dbReference type="Pfam" id="PF00990">
    <property type="entry name" value="GGDEF"/>
    <property type="match status" value="1"/>
</dbReference>
<dbReference type="InterPro" id="IPR000160">
    <property type="entry name" value="GGDEF_dom"/>
</dbReference>
<reference evidence="4" key="2">
    <citation type="submission" date="2020-09" db="EMBL/GenBank/DDBJ databases">
        <authorList>
            <person name="Sun Q."/>
            <person name="Zhou Y."/>
        </authorList>
    </citation>
    <scope>NUCLEOTIDE SEQUENCE</scope>
    <source>
        <strain evidence="4">CGMCC 1.12214</strain>
    </source>
</reference>
<evidence type="ECO:0000313" key="4">
    <source>
        <dbReference type="EMBL" id="GGH29984.1"/>
    </source>
</evidence>
<dbReference type="GO" id="GO:0052621">
    <property type="term" value="F:diguanylate cyclase activity"/>
    <property type="evidence" value="ECO:0007669"/>
    <property type="project" value="UniProtKB-EC"/>
</dbReference>
<organism evidence="4 5">
    <name type="scientific">Alsobacter metallidurans</name>
    <dbReference type="NCBI Taxonomy" id="340221"/>
    <lineage>
        <taxon>Bacteria</taxon>
        <taxon>Pseudomonadati</taxon>
        <taxon>Pseudomonadota</taxon>
        <taxon>Alphaproteobacteria</taxon>
        <taxon>Hyphomicrobiales</taxon>
        <taxon>Alsobacteraceae</taxon>
        <taxon>Alsobacter</taxon>
    </lineage>
</organism>
<dbReference type="Proteomes" id="UP000603912">
    <property type="component" value="Unassembled WGS sequence"/>
</dbReference>
<gene>
    <name evidence="4" type="ORF">GCM10007036_40280</name>
</gene>
<evidence type="ECO:0000256" key="1">
    <source>
        <dbReference type="ARBA" id="ARBA00012528"/>
    </source>
</evidence>
<dbReference type="NCBIfam" id="TIGR00254">
    <property type="entry name" value="GGDEF"/>
    <property type="match status" value="1"/>
</dbReference>
<dbReference type="PROSITE" id="PS50887">
    <property type="entry name" value="GGDEF"/>
    <property type="match status" value="1"/>
</dbReference>
<dbReference type="FunFam" id="3.30.70.270:FF:000001">
    <property type="entry name" value="Diguanylate cyclase domain protein"/>
    <property type="match status" value="1"/>
</dbReference>
<name>A0A917I9Q0_9HYPH</name>
<dbReference type="GO" id="GO:1902201">
    <property type="term" value="P:negative regulation of bacterial-type flagellum-dependent cell motility"/>
    <property type="evidence" value="ECO:0007669"/>
    <property type="project" value="TreeGrafter"/>
</dbReference>
<dbReference type="EC" id="2.7.7.65" evidence="1"/>
<dbReference type="GO" id="GO:0043709">
    <property type="term" value="P:cell adhesion involved in single-species biofilm formation"/>
    <property type="evidence" value="ECO:0007669"/>
    <property type="project" value="TreeGrafter"/>
</dbReference>
<dbReference type="EMBL" id="BMES01000002">
    <property type="protein sequence ID" value="GGH29984.1"/>
    <property type="molecule type" value="Genomic_DNA"/>
</dbReference>